<keyword evidence="3" id="KW-1185">Reference proteome</keyword>
<dbReference type="Pfam" id="PF08768">
    <property type="entry name" value="THAP4_heme-bd"/>
    <property type="match status" value="1"/>
</dbReference>
<dbReference type="Proteomes" id="UP001250932">
    <property type="component" value="Unassembled WGS sequence"/>
</dbReference>
<sequence>MDVFQKPGTIDTEIVKNLGALAALAGTWEGDQGLDIAPTKNGQSETKFRERMTFEPIGPIVNGRQVLYGLRYATSVWPLREEKPFHEEVGYWLWDPNEQLVLRCFIVPRGIVVNAGGKADPEGKGFELLAEVGSETFGILSSPFLDQAFKTVRYKLKVMLQGDGQFSYFEDTQLVIHGRDGVFHHTDQNALTRLG</sequence>
<feature type="domain" description="THAP4-like heme-binding" evidence="1">
    <location>
        <begin position="17"/>
        <end position="193"/>
    </location>
</feature>
<evidence type="ECO:0000259" key="1">
    <source>
        <dbReference type="Pfam" id="PF08768"/>
    </source>
</evidence>
<dbReference type="Gene3D" id="2.40.128.20">
    <property type="match status" value="1"/>
</dbReference>
<evidence type="ECO:0000313" key="3">
    <source>
        <dbReference type="Proteomes" id="UP001250932"/>
    </source>
</evidence>
<proteinExistence type="predicted"/>
<name>A0ABU3K421_9BACT</name>
<dbReference type="InterPro" id="IPR012674">
    <property type="entry name" value="Calycin"/>
</dbReference>
<gene>
    <name evidence="2" type="ORF">PPG34_02120</name>
</gene>
<dbReference type="SUPFAM" id="SSF50814">
    <property type="entry name" value="Lipocalins"/>
    <property type="match status" value="1"/>
</dbReference>
<dbReference type="InterPro" id="IPR014878">
    <property type="entry name" value="THAP4-like_heme-bd"/>
</dbReference>
<dbReference type="EMBL" id="JAQOUE010000001">
    <property type="protein sequence ID" value="MDT7041128.1"/>
    <property type="molecule type" value="Genomic_DNA"/>
</dbReference>
<accession>A0ABU3K421</accession>
<organism evidence="2 3">
    <name type="scientific">Candidatus Nitronereus thalassa</name>
    <dbReference type="NCBI Taxonomy" id="3020898"/>
    <lineage>
        <taxon>Bacteria</taxon>
        <taxon>Pseudomonadati</taxon>
        <taxon>Nitrospirota</taxon>
        <taxon>Nitrospiria</taxon>
        <taxon>Nitrospirales</taxon>
        <taxon>Nitrospiraceae</taxon>
        <taxon>Candidatus Nitronereus</taxon>
    </lineage>
</organism>
<evidence type="ECO:0000313" key="2">
    <source>
        <dbReference type="EMBL" id="MDT7041128.1"/>
    </source>
</evidence>
<dbReference type="RefSeq" id="WP_313831486.1">
    <property type="nucleotide sequence ID" value="NZ_JAQOUE010000001.1"/>
</dbReference>
<reference evidence="2 3" key="1">
    <citation type="journal article" date="2023" name="ISME J.">
        <title>Cultivation and genomic characterization of novel and ubiquitous marine nitrite-oxidizing bacteria from the Nitrospirales.</title>
        <authorList>
            <person name="Mueller A.J."/>
            <person name="Daebeler A."/>
            <person name="Herbold C.W."/>
            <person name="Kirkegaard R.H."/>
            <person name="Daims H."/>
        </authorList>
    </citation>
    <scope>NUCLEOTIDE SEQUENCE [LARGE SCALE GENOMIC DNA]</scope>
    <source>
        <strain evidence="2 3">EB</strain>
    </source>
</reference>
<protein>
    <submittedName>
        <fullName evidence="2">Heme-binding beta-barrel domain-containing protein</fullName>
    </submittedName>
</protein>
<comment type="caution">
    <text evidence="2">The sequence shown here is derived from an EMBL/GenBank/DDBJ whole genome shotgun (WGS) entry which is preliminary data.</text>
</comment>